<dbReference type="EMBL" id="MT141539">
    <property type="protein sequence ID" value="QJA65460.1"/>
    <property type="molecule type" value="Genomic_DNA"/>
</dbReference>
<protein>
    <submittedName>
        <fullName evidence="2">Uncharacterized protein</fullName>
    </submittedName>
</protein>
<organism evidence="2">
    <name type="scientific">viral metagenome</name>
    <dbReference type="NCBI Taxonomy" id="1070528"/>
    <lineage>
        <taxon>unclassified sequences</taxon>
        <taxon>metagenomes</taxon>
        <taxon>organismal metagenomes</taxon>
    </lineage>
</organism>
<name>A0A6M3KJ59_9ZZZZ</name>
<sequence>MFGIARARMQQLKRTASSTSASEIAEGVVELATDAETVTGTKTDVVTTPANITAKMAAPGAIGETTPSTIRGQLKTIIQAASDALVAAECSGCEISNYGQGGANTQTLPTAAAGLSGLVTIATAGAGAFNLKAGANDKIYLDGTALDDGDKVSIAAPAVGDYFTFFSFKSGNTTYDWIVRSGQGLLVDGGA</sequence>
<accession>A0A6M3KJ59</accession>
<reference evidence="2" key="1">
    <citation type="submission" date="2020-03" db="EMBL/GenBank/DDBJ databases">
        <title>The deep terrestrial virosphere.</title>
        <authorList>
            <person name="Holmfeldt K."/>
            <person name="Nilsson E."/>
            <person name="Simone D."/>
            <person name="Lopez-Fernandez M."/>
            <person name="Wu X."/>
            <person name="de Brujin I."/>
            <person name="Lundin D."/>
            <person name="Andersson A."/>
            <person name="Bertilsson S."/>
            <person name="Dopson M."/>
        </authorList>
    </citation>
    <scope>NUCLEOTIDE SEQUENCE</scope>
    <source>
        <strain evidence="2">MM415A00534</strain>
        <strain evidence="1">MM415B00395</strain>
    </source>
</reference>
<dbReference type="AlphaFoldDB" id="A0A6M3KJ59"/>
<proteinExistence type="predicted"/>
<evidence type="ECO:0000313" key="1">
    <source>
        <dbReference type="EMBL" id="QJA65460.1"/>
    </source>
</evidence>
<gene>
    <name evidence="2" type="ORF">MM415A00534_0027</name>
    <name evidence="1" type="ORF">MM415B00395_0006</name>
</gene>
<evidence type="ECO:0000313" key="2">
    <source>
        <dbReference type="EMBL" id="QJA81455.1"/>
    </source>
</evidence>
<dbReference type="EMBL" id="MT142459">
    <property type="protein sequence ID" value="QJA81455.1"/>
    <property type="molecule type" value="Genomic_DNA"/>
</dbReference>